<keyword evidence="6" id="KW-0206">Cytoskeleton</keyword>
<dbReference type="PANTHER" id="PTHR15431:SF19">
    <property type="entry name" value="CENTROSOMAL PROTEIN 20-RELATED"/>
    <property type="match status" value="1"/>
</dbReference>
<comment type="subcellular location">
    <subcellularLocation>
        <location evidence="1">Cytoplasm</location>
        <location evidence="1">Cytoskeleton</location>
        <location evidence="1">Cilium basal body</location>
    </subcellularLocation>
    <subcellularLocation>
        <location evidence="2">Cytoplasm</location>
        <location evidence="2">Cytoskeleton</location>
        <location evidence="2">Microtubule organizing center</location>
        <location evidence="2">Centrosome</location>
    </subcellularLocation>
</comment>
<evidence type="ECO:0000313" key="10">
    <source>
        <dbReference type="EnsemblMetazoa" id="HelroP169897"/>
    </source>
</evidence>
<dbReference type="RefSeq" id="XP_009013946.1">
    <property type="nucleotide sequence ID" value="XM_009015698.1"/>
</dbReference>
<dbReference type="EMBL" id="KB096134">
    <property type="protein sequence ID" value="ESO08157.1"/>
    <property type="molecule type" value="Genomic_DNA"/>
</dbReference>
<dbReference type="CTD" id="20203002"/>
<feature type="domain" description="FGFR1 oncogene partner (FOP) N-terminal dimerisation" evidence="8">
    <location>
        <begin position="45"/>
        <end position="103"/>
    </location>
</feature>
<dbReference type="eggNOG" id="ENOG502S0C1">
    <property type="taxonomic scope" value="Eukaryota"/>
</dbReference>
<dbReference type="OMA" id="FRTIELH"/>
<organism evidence="10 11">
    <name type="scientific">Helobdella robusta</name>
    <name type="common">Californian leech</name>
    <dbReference type="NCBI Taxonomy" id="6412"/>
    <lineage>
        <taxon>Eukaryota</taxon>
        <taxon>Metazoa</taxon>
        <taxon>Spiralia</taxon>
        <taxon>Lophotrochozoa</taxon>
        <taxon>Annelida</taxon>
        <taxon>Clitellata</taxon>
        <taxon>Hirudinea</taxon>
        <taxon>Rhynchobdellida</taxon>
        <taxon>Glossiphoniidae</taxon>
        <taxon>Helobdella</taxon>
    </lineage>
</organism>
<dbReference type="InParanoid" id="T1F2F2"/>
<dbReference type="InterPro" id="IPR018993">
    <property type="entry name" value="FOP_dimerisation-dom_N"/>
</dbReference>
<name>T1F2F2_HELRO</name>
<sequence length="108" mass="11961">MVSIKGLEEAVKSSLEDNGALGPIKASMRAEIYKILNGTSTKTKISNENLLINNLILEYLKFNNYNTSASVLTLESGQPDVGFNRDFLKSEFNITENDHTASVLVFIF</sequence>
<dbReference type="Proteomes" id="UP000015101">
    <property type="component" value="Unassembled WGS sequence"/>
</dbReference>
<evidence type="ECO:0000256" key="3">
    <source>
        <dbReference type="ARBA" id="ARBA00005385"/>
    </source>
</evidence>
<dbReference type="AlphaFoldDB" id="T1F2F2"/>
<dbReference type="InterPro" id="IPR006594">
    <property type="entry name" value="LisH"/>
</dbReference>
<accession>T1F2F2</accession>
<evidence type="ECO:0000256" key="4">
    <source>
        <dbReference type="ARBA" id="ARBA00022490"/>
    </source>
</evidence>
<keyword evidence="4" id="KW-0963">Cytoplasm</keyword>
<dbReference type="KEGG" id="hro:HELRODRAFT_169897"/>
<evidence type="ECO:0000256" key="2">
    <source>
        <dbReference type="ARBA" id="ARBA00004300"/>
    </source>
</evidence>
<comment type="similarity">
    <text evidence="3">Belongs to the CEP43 family.</text>
</comment>
<dbReference type="GO" id="GO:0030030">
    <property type="term" value="P:cell projection organization"/>
    <property type="evidence" value="ECO:0007669"/>
    <property type="project" value="UniProtKB-KW"/>
</dbReference>
<dbReference type="SMART" id="SM00667">
    <property type="entry name" value="LisH"/>
    <property type="match status" value="1"/>
</dbReference>
<keyword evidence="7" id="KW-0966">Cell projection</keyword>
<evidence type="ECO:0000256" key="1">
    <source>
        <dbReference type="ARBA" id="ARBA00004120"/>
    </source>
</evidence>
<dbReference type="EMBL" id="AMQM01003420">
    <property type="status" value="NOT_ANNOTATED_CDS"/>
    <property type="molecule type" value="Genomic_DNA"/>
</dbReference>
<dbReference type="GO" id="GO:0005813">
    <property type="term" value="C:centrosome"/>
    <property type="evidence" value="ECO:0007669"/>
    <property type="project" value="UniProtKB-SubCell"/>
</dbReference>
<evidence type="ECO:0000256" key="6">
    <source>
        <dbReference type="ARBA" id="ARBA00023212"/>
    </source>
</evidence>
<dbReference type="Pfam" id="PF09398">
    <property type="entry name" value="FOP_dimer"/>
    <property type="match status" value="1"/>
</dbReference>
<keyword evidence="11" id="KW-1185">Reference proteome</keyword>
<dbReference type="PROSITE" id="PS50896">
    <property type="entry name" value="LISH"/>
    <property type="match status" value="1"/>
</dbReference>
<reference evidence="9 11" key="2">
    <citation type="journal article" date="2013" name="Nature">
        <title>Insights into bilaterian evolution from three spiralian genomes.</title>
        <authorList>
            <person name="Simakov O."/>
            <person name="Marletaz F."/>
            <person name="Cho S.J."/>
            <person name="Edsinger-Gonzales E."/>
            <person name="Havlak P."/>
            <person name="Hellsten U."/>
            <person name="Kuo D.H."/>
            <person name="Larsson T."/>
            <person name="Lv J."/>
            <person name="Arendt D."/>
            <person name="Savage R."/>
            <person name="Osoegawa K."/>
            <person name="de Jong P."/>
            <person name="Grimwood J."/>
            <person name="Chapman J.A."/>
            <person name="Shapiro H."/>
            <person name="Aerts A."/>
            <person name="Otillar R.P."/>
            <person name="Terry A.Y."/>
            <person name="Boore J.L."/>
            <person name="Grigoriev I.V."/>
            <person name="Lindberg D.R."/>
            <person name="Seaver E.C."/>
            <person name="Weisblat D.A."/>
            <person name="Putnam N.H."/>
            <person name="Rokhsar D.S."/>
        </authorList>
    </citation>
    <scope>NUCLEOTIDE SEQUENCE</scope>
</reference>
<evidence type="ECO:0000313" key="11">
    <source>
        <dbReference type="Proteomes" id="UP000015101"/>
    </source>
</evidence>
<dbReference type="EnsemblMetazoa" id="HelroT169897">
    <property type="protein sequence ID" value="HelroP169897"/>
    <property type="gene ID" value="HelroG169897"/>
</dbReference>
<dbReference type="Gene3D" id="1.20.960.40">
    <property type="match status" value="1"/>
</dbReference>
<reference evidence="11" key="1">
    <citation type="submission" date="2012-12" db="EMBL/GenBank/DDBJ databases">
        <authorList>
            <person name="Hellsten U."/>
            <person name="Grimwood J."/>
            <person name="Chapman J.A."/>
            <person name="Shapiro H."/>
            <person name="Aerts A."/>
            <person name="Otillar R.P."/>
            <person name="Terry A.Y."/>
            <person name="Boore J.L."/>
            <person name="Simakov O."/>
            <person name="Marletaz F."/>
            <person name="Cho S.-J."/>
            <person name="Edsinger-Gonzales E."/>
            <person name="Havlak P."/>
            <person name="Kuo D.-H."/>
            <person name="Larsson T."/>
            <person name="Lv J."/>
            <person name="Arendt D."/>
            <person name="Savage R."/>
            <person name="Osoegawa K."/>
            <person name="de Jong P."/>
            <person name="Lindberg D.R."/>
            <person name="Seaver E.C."/>
            <person name="Weisblat D.A."/>
            <person name="Putnam N.H."/>
            <person name="Grigoriev I.V."/>
            <person name="Rokhsar D.S."/>
        </authorList>
    </citation>
    <scope>NUCLEOTIDE SEQUENCE</scope>
</reference>
<reference evidence="10" key="3">
    <citation type="submission" date="2015-06" db="UniProtKB">
        <authorList>
            <consortium name="EnsemblMetazoa"/>
        </authorList>
    </citation>
    <scope>IDENTIFICATION</scope>
</reference>
<dbReference type="PANTHER" id="PTHR15431">
    <property type="entry name" value="FGFR1 ONCOGENE PARTNER/LISH DOMAIN-CONTAINING PROTEIN"/>
    <property type="match status" value="1"/>
</dbReference>
<evidence type="ECO:0000256" key="5">
    <source>
        <dbReference type="ARBA" id="ARBA00022794"/>
    </source>
</evidence>
<proteinExistence type="inferred from homology"/>
<dbReference type="STRING" id="6412.T1F2F2"/>
<evidence type="ECO:0000313" key="9">
    <source>
        <dbReference type="EMBL" id="ESO08157.1"/>
    </source>
</evidence>
<gene>
    <name evidence="10" type="primary">20203002</name>
    <name evidence="9" type="ORF">HELRODRAFT_169897</name>
</gene>
<protein>
    <recommendedName>
        <fullName evidence="8">FGFR1 oncogene partner (FOP) N-terminal dimerisation domain-containing protein</fullName>
    </recommendedName>
</protein>
<dbReference type="GO" id="GO:0034453">
    <property type="term" value="P:microtubule anchoring"/>
    <property type="evidence" value="ECO:0007669"/>
    <property type="project" value="InterPro"/>
</dbReference>
<keyword evidence="5" id="KW-0970">Cilium biogenesis/degradation</keyword>
<evidence type="ECO:0000259" key="8">
    <source>
        <dbReference type="Pfam" id="PF09398"/>
    </source>
</evidence>
<dbReference type="HOGENOM" id="CLU_119108_2_0_1"/>
<dbReference type="GeneID" id="20203002"/>
<evidence type="ECO:0000256" key="7">
    <source>
        <dbReference type="ARBA" id="ARBA00023273"/>
    </source>
</evidence>
<dbReference type="OrthoDB" id="5970631at2759"/>